<evidence type="ECO:0000259" key="4">
    <source>
        <dbReference type="Pfam" id="PF00890"/>
    </source>
</evidence>
<reference evidence="5 6" key="1">
    <citation type="submission" date="2020-08" db="EMBL/GenBank/DDBJ databases">
        <title>Winkia gen. nov., sp. nov., isolated from faeces of the Anser albifrons in China.</title>
        <authorList>
            <person name="Liu Q."/>
        </authorList>
    </citation>
    <scope>NUCLEOTIDE SEQUENCE [LARGE SCALE GENOMIC DNA]</scope>
    <source>
        <strain evidence="5 6">C62</strain>
    </source>
</reference>
<dbReference type="AlphaFoldDB" id="A0A8I0KWN1"/>
<evidence type="ECO:0000256" key="2">
    <source>
        <dbReference type="ARBA" id="ARBA00022643"/>
    </source>
</evidence>
<dbReference type="GO" id="GO:0009331">
    <property type="term" value="C:glycerol-3-phosphate dehydrogenase (FAD) complex"/>
    <property type="evidence" value="ECO:0007669"/>
    <property type="project" value="InterPro"/>
</dbReference>
<sequence length="414" mass="43847">MSTAIVIGSGLAGLTAALRLDEAGFDTTIVTMGLGGLQLSQGTIDVLGYAPERVDNPLEAAGTRQDPHPYAVTGTAALAEGIDWIQRTLPDLLHGDGEHNVALPSVVGAMRPTALYQPSMASGILRDGLDLSIVGIRQYKDFYPELIAGNLERQMTPDGGRVSARACWIDFEVRDGECDSSAVTFARALDRDEGVRRLAWALAKIPGAGPIGLPAVLGLKTPNVHERLRELVGREVFEIPGLPPSIPGMRLNEALRALCTRRRIRLVQGAKVIGFDAADSRVSSIRTHAAGRDVDYPADVIIYAGGGFESGALEVTSHGRVRESIFGLPLITPDGALVHGDYWGEEQPLFSVGVRTGSDMRACTEDGHVVYENLCVAGSLLAGSSRWDEKSGEGIALASAVAAVATASSMKEDQ</sequence>
<keyword evidence="3 5" id="KW-0560">Oxidoreductase</keyword>
<dbReference type="EC" id="1.1.5.3" evidence="5"/>
<dbReference type="InterPro" id="IPR036188">
    <property type="entry name" value="FAD/NAD-bd_sf"/>
</dbReference>
<dbReference type="Pfam" id="PF00890">
    <property type="entry name" value="FAD_binding_2"/>
    <property type="match status" value="1"/>
</dbReference>
<dbReference type="SUPFAM" id="SSF51905">
    <property type="entry name" value="FAD/NAD(P)-binding domain"/>
    <property type="match status" value="1"/>
</dbReference>
<protein>
    <submittedName>
        <fullName evidence="5">Glycerol-3-phosphate dehydrogenase subunit GlpB</fullName>
        <ecNumber evidence="5">1.1.5.3</ecNumber>
    </submittedName>
</protein>
<evidence type="ECO:0000256" key="3">
    <source>
        <dbReference type="ARBA" id="ARBA00023002"/>
    </source>
</evidence>
<dbReference type="NCBIfam" id="NF003724">
    <property type="entry name" value="PRK05329.2-3"/>
    <property type="match status" value="1"/>
</dbReference>
<dbReference type="InterPro" id="IPR003953">
    <property type="entry name" value="FAD-dep_OxRdtase_2_FAD-bd"/>
</dbReference>
<name>A0A8I0KWN1_9ACTO</name>
<dbReference type="NCBIfam" id="TIGR03378">
    <property type="entry name" value="glycerol3P_GlpB"/>
    <property type="match status" value="1"/>
</dbReference>
<evidence type="ECO:0000256" key="1">
    <source>
        <dbReference type="ARBA" id="ARBA00022630"/>
    </source>
</evidence>
<keyword evidence="6" id="KW-1185">Reference proteome</keyword>
<dbReference type="PIRSF" id="PIRSF000141">
    <property type="entry name" value="Anaerobic_G3P_dh"/>
    <property type="match status" value="1"/>
</dbReference>
<feature type="domain" description="FAD-dependent oxidoreductase 2 FAD-binding" evidence="4">
    <location>
        <begin position="4"/>
        <end position="394"/>
    </location>
</feature>
<proteinExistence type="predicted"/>
<organism evidence="5 6">
    <name type="scientific">Nanchangia anserum</name>
    <dbReference type="NCBI Taxonomy" id="2692125"/>
    <lineage>
        <taxon>Bacteria</taxon>
        <taxon>Bacillati</taxon>
        <taxon>Actinomycetota</taxon>
        <taxon>Actinomycetes</taxon>
        <taxon>Actinomycetales</taxon>
        <taxon>Actinomycetaceae</taxon>
        <taxon>Nanchangia</taxon>
    </lineage>
</organism>
<dbReference type="GO" id="GO:0004368">
    <property type="term" value="F:glycerol-3-phosphate dehydrogenase (quinone) activity"/>
    <property type="evidence" value="ECO:0007669"/>
    <property type="project" value="UniProtKB-EC"/>
</dbReference>
<evidence type="ECO:0000313" key="5">
    <source>
        <dbReference type="EMBL" id="MBD3690159.1"/>
    </source>
</evidence>
<accession>A0A8I0KWN1</accession>
<dbReference type="Gene3D" id="3.50.50.60">
    <property type="entry name" value="FAD/NAD(P)-binding domain"/>
    <property type="match status" value="1"/>
</dbReference>
<keyword evidence="1" id="KW-0285">Flavoprotein</keyword>
<keyword evidence="2" id="KW-0288">FMN</keyword>
<gene>
    <name evidence="5" type="primary">glpB</name>
    <name evidence="5" type="ORF">H8R10_07965</name>
</gene>
<dbReference type="EMBL" id="JACRUO010000003">
    <property type="protein sequence ID" value="MBD3690159.1"/>
    <property type="molecule type" value="Genomic_DNA"/>
</dbReference>
<evidence type="ECO:0000313" key="6">
    <source>
        <dbReference type="Proteomes" id="UP000627538"/>
    </source>
</evidence>
<dbReference type="RefSeq" id="WP_191072275.1">
    <property type="nucleotide sequence ID" value="NZ_JACRUO010000003.1"/>
</dbReference>
<dbReference type="Proteomes" id="UP000627538">
    <property type="component" value="Unassembled WGS sequence"/>
</dbReference>
<comment type="caution">
    <text evidence="5">The sequence shown here is derived from an EMBL/GenBank/DDBJ whole genome shotgun (WGS) entry which is preliminary data.</text>
</comment>
<dbReference type="InterPro" id="IPR009158">
    <property type="entry name" value="G3P_DH_GlpB_su"/>
</dbReference>